<reference evidence="1" key="2">
    <citation type="submission" date="2020-04" db="EMBL/GenBank/DDBJ databases">
        <authorList>
            <person name="Grover C.E."/>
            <person name="Arick M.A. II"/>
            <person name="Thrash A."/>
            <person name="Conover J.L."/>
            <person name="Sanders W.S."/>
            <person name="Peterson D.G."/>
            <person name="Scheffler J.A."/>
            <person name="Scheffler B.E."/>
            <person name="Wendel J.F."/>
        </authorList>
    </citation>
    <scope>NUCLEOTIDE SEQUENCE</scope>
    <source>
        <strain evidence="1">4</strain>
        <tissue evidence="1">Leaf</tissue>
    </source>
</reference>
<evidence type="ECO:0000313" key="2">
    <source>
        <dbReference type="Proteomes" id="UP000593574"/>
    </source>
</evidence>
<dbReference type="EMBL" id="JABEZV010436399">
    <property type="protein sequence ID" value="MBA0729276.1"/>
    <property type="molecule type" value="Genomic_DNA"/>
</dbReference>
<dbReference type="Proteomes" id="UP000593574">
    <property type="component" value="Unassembled WGS sequence"/>
</dbReference>
<sequence length="25" mass="2935">MSSQENNRPIEEYLLVISSELEIIK</sequence>
<protein>
    <submittedName>
        <fullName evidence="1">Uncharacterized protein</fullName>
    </submittedName>
</protein>
<dbReference type="AlphaFoldDB" id="A0A7J9AYX1"/>
<dbReference type="EMBL" id="JABEZV010436399">
    <property type="protein sequence ID" value="MBA0729275.1"/>
    <property type="molecule type" value="Genomic_DNA"/>
</dbReference>
<comment type="caution">
    <text evidence="1">The sequence shown here is derived from an EMBL/GenBank/DDBJ whole genome shotgun (WGS) entry which is preliminary data.</text>
</comment>
<gene>
    <name evidence="1" type="ORF">Golax_025742</name>
</gene>
<proteinExistence type="predicted"/>
<evidence type="ECO:0000313" key="1">
    <source>
        <dbReference type="EMBL" id="MBA0729276.1"/>
    </source>
</evidence>
<name>A0A7J9AYX1_9ROSI</name>
<accession>A0A7J9AYX1</accession>
<keyword evidence="2" id="KW-1185">Reference proteome</keyword>
<organism evidence="1 2">
    <name type="scientific">Gossypium laxum</name>
    <dbReference type="NCBI Taxonomy" id="34288"/>
    <lineage>
        <taxon>Eukaryota</taxon>
        <taxon>Viridiplantae</taxon>
        <taxon>Streptophyta</taxon>
        <taxon>Embryophyta</taxon>
        <taxon>Tracheophyta</taxon>
        <taxon>Spermatophyta</taxon>
        <taxon>Magnoliopsida</taxon>
        <taxon>eudicotyledons</taxon>
        <taxon>Gunneridae</taxon>
        <taxon>Pentapetalae</taxon>
        <taxon>rosids</taxon>
        <taxon>malvids</taxon>
        <taxon>Malvales</taxon>
        <taxon>Malvaceae</taxon>
        <taxon>Malvoideae</taxon>
        <taxon>Gossypium</taxon>
    </lineage>
</organism>
<reference evidence="1 2" key="1">
    <citation type="journal article" date="2019" name="Genome Biol. Evol.">
        <title>Insights into the evolution of the New World diploid cottons (Gossypium, subgenus Houzingenia) based on genome sequencing.</title>
        <authorList>
            <person name="Grover C.E."/>
            <person name="Arick M.A. 2nd"/>
            <person name="Thrash A."/>
            <person name="Conover J.L."/>
            <person name="Sanders W.S."/>
            <person name="Peterson D.G."/>
            <person name="Frelichowski J.E."/>
            <person name="Scheffler J.A."/>
            <person name="Scheffler B.E."/>
            <person name="Wendel J.F."/>
        </authorList>
    </citation>
    <scope>NUCLEOTIDE SEQUENCE [LARGE SCALE GENOMIC DNA]</scope>
    <source>
        <strain evidence="1">4</strain>
        <tissue evidence="1">Leaf</tissue>
    </source>
</reference>